<dbReference type="InterPro" id="IPR036047">
    <property type="entry name" value="F-box-like_dom_sf"/>
</dbReference>
<feature type="region of interest" description="Disordered" evidence="1">
    <location>
        <begin position="182"/>
        <end position="240"/>
    </location>
</feature>
<comment type="caution">
    <text evidence="2">The sequence shown here is derived from an EMBL/GenBank/DDBJ whole genome shotgun (WGS) entry which is preliminary data.</text>
</comment>
<gene>
    <name evidence="2" type="ORF">DUNSADRAFT_18699</name>
</gene>
<keyword evidence="3" id="KW-1185">Reference proteome</keyword>
<sequence>MAGKKCPAQEATRPGRRKAHVEEEPVSKQQHTEGSNFVALPNDLLMMILEASGCKAICSAARCCKRLHSIKQQLDSQACYAQGVAVHWRAADLDRAVKAATVKALRGMRGSVSFGIVLVQGHEAGLGEEVPPLRLCTDNIWPDAPFIQVNPARVLQECLPGLQGTPVIACSGVSNMKQLSGKKMQTGTGRPQVEPGLSGSDVGNMDQSEELGQEGDNEGDDESPSSREDDDSDDEGERKGNGVAMLLGYEPGCRVVAFADLSGGQDPCKLEKMHRISMSDSQPYTRPSVSLLRWAGRE</sequence>
<name>A0ABQ7FZP1_DUNSA</name>
<evidence type="ECO:0000256" key="1">
    <source>
        <dbReference type="SAM" id="MobiDB-lite"/>
    </source>
</evidence>
<evidence type="ECO:0000313" key="3">
    <source>
        <dbReference type="Proteomes" id="UP000815325"/>
    </source>
</evidence>
<organism evidence="2 3">
    <name type="scientific">Dunaliella salina</name>
    <name type="common">Green alga</name>
    <name type="synonym">Protococcus salinus</name>
    <dbReference type="NCBI Taxonomy" id="3046"/>
    <lineage>
        <taxon>Eukaryota</taxon>
        <taxon>Viridiplantae</taxon>
        <taxon>Chlorophyta</taxon>
        <taxon>core chlorophytes</taxon>
        <taxon>Chlorophyceae</taxon>
        <taxon>CS clade</taxon>
        <taxon>Chlamydomonadales</taxon>
        <taxon>Dunaliellaceae</taxon>
        <taxon>Dunaliella</taxon>
    </lineage>
</organism>
<feature type="compositionally biased region" description="Acidic residues" evidence="1">
    <location>
        <begin position="207"/>
        <end position="235"/>
    </location>
</feature>
<proteinExistence type="predicted"/>
<evidence type="ECO:0008006" key="4">
    <source>
        <dbReference type="Google" id="ProtNLM"/>
    </source>
</evidence>
<dbReference type="EMBL" id="MU070419">
    <property type="protein sequence ID" value="KAF5827815.1"/>
    <property type="molecule type" value="Genomic_DNA"/>
</dbReference>
<feature type="region of interest" description="Disordered" evidence="1">
    <location>
        <begin position="1"/>
        <end position="33"/>
    </location>
</feature>
<protein>
    <recommendedName>
        <fullName evidence="4">F-box domain-containing protein</fullName>
    </recommendedName>
</protein>
<reference evidence="2" key="1">
    <citation type="submission" date="2017-08" db="EMBL/GenBank/DDBJ databases">
        <authorList>
            <person name="Polle J.E."/>
            <person name="Barry K."/>
            <person name="Cushman J."/>
            <person name="Schmutz J."/>
            <person name="Tran D."/>
            <person name="Hathwaick L.T."/>
            <person name="Yim W.C."/>
            <person name="Jenkins J."/>
            <person name="Mckie-Krisberg Z.M."/>
            <person name="Prochnik S."/>
            <person name="Lindquist E."/>
            <person name="Dockter R.B."/>
            <person name="Adam C."/>
            <person name="Molina H."/>
            <person name="Bunkerborg J."/>
            <person name="Jin E."/>
            <person name="Buchheim M."/>
            <person name="Magnuson J."/>
        </authorList>
    </citation>
    <scope>NUCLEOTIDE SEQUENCE</scope>
    <source>
        <strain evidence="2">CCAP 19/18</strain>
    </source>
</reference>
<dbReference type="Proteomes" id="UP000815325">
    <property type="component" value="Unassembled WGS sequence"/>
</dbReference>
<dbReference type="SUPFAM" id="SSF81383">
    <property type="entry name" value="F-box domain"/>
    <property type="match status" value="1"/>
</dbReference>
<accession>A0ABQ7FZP1</accession>
<evidence type="ECO:0000313" key="2">
    <source>
        <dbReference type="EMBL" id="KAF5827815.1"/>
    </source>
</evidence>